<dbReference type="Gene3D" id="1.25.40.10">
    <property type="entry name" value="Tetratricopeptide repeat domain"/>
    <property type="match status" value="3"/>
</dbReference>
<dbReference type="SMART" id="SM01043">
    <property type="entry name" value="BTAD"/>
    <property type="match status" value="1"/>
</dbReference>
<keyword evidence="5" id="KW-1185">Reference proteome</keyword>
<dbReference type="Pfam" id="PF13191">
    <property type="entry name" value="AAA_16"/>
    <property type="match status" value="1"/>
</dbReference>
<sequence length="1058" mass="113740">MPELEIQLLGGFHLVHRGQPLTTLSAPRQQALLAWLLLHPDGPQPRRQIAGALWPDSGEAQALTNLRRELHHLRRGLPGAGRYLDITGQTLRWRHDAPCALDVRDFQQALEAGPAGLERAAALYRGELLYAAEDGWLEGHRQALHGQAVAVLEQLAAQLEHAGEGTRALQVLERLLTLEPLRETAYAQLMRLQLAGGNAAAARQTYGRCAALLQAELGVRPGPVVEAEYAALQGGAAGPPPPPAGERPLIGRRAEWQQLLRVWRGAAAGTSQVLLIAGEAGIGKTRLADALLALAASQGAVAARTRCYAAEGRLAYAPIGEWLRSPALQAGLTQLGEPWRGELARLLPELAPPQAVPVPELPSQGWQRQRLFEALARAFLVGGRPTLLLLDDLQWCDRDTLEWLHYLLRFAPAAPLLLLCTLRREDLAVRPAVQAFLRDHQQRGLLERTELGPLGAAETAALAVSVSAEALSPQAQAQLFEATEGQPLFVVEAVRAGLTVNAGDGSLVFPPSARVQAIIAARLGQLSGPARDVAQLAATIGRAFAFDVLREASDLEEGALVAALDELWQRAVVREQPGSGGTYDFTHDRLREGAAQGLSPARRRLLHRRVAQALELRHAPDLGGVAAQLAAHHEQAGQPEQAVTFALRAAQRANAVSASQQAIVLAGRALQQLRQLPPGAGRDRHELGAHTSLAAAFTALKGFASPELEGALNHALGLAEKLGDEGAVIASLWGLYALHLVRGNVALSRRLAERALALAGNHGGRLTDCHQALGGVDQIEGRLVSAAQHFGIANRLYHQNGQRRVLFGADVGAFSLSWGAHGLWLQGDVGQAREHVARAAAIAAELDHPFTVMQTVAYRAISQQLERDLDAAWASAEAAVAGCQHHNIAYYHEWGMIVGGWVLAQRGEGQAGLARIQRGLEALRQQDAALRRPYYLALLAETQLHLGQPEAARATLDSAQAMVGQNGEVWYLPELYRLRGLTRPPEAEVWFRRAHALAQKQGSRSLELRAVTSLAGHLHLQGRSPEAAAVLDPVQAAFPERLVTPDLGAARALLQRLS</sequence>
<dbReference type="Proteomes" id="UP000639973">
    <property type="component" value="Unassembled WGS sequence"/>
</dbReference>
<keyword evidence="2" id="KW-0067">ATP-binding</keyword>
<dbReference type="Pfam" id="PF03704">
    <property type="entry name" value="BTAD"/>
    <property type="match status" value="1"/>
</dbReference>
<evidence type="ECO:0000259" key="3">
    <source>
        <dbReference type="SMART" id="SM01043"/>
    </source>
</evidence>
<protein>
    <submittedName>
        <fullName evidence="4">SARP family transcriptional regulator</fullName>
    </submittedName>
</protein>
<evidence type="ECO:0000256" key="2">
    <source>
        <dbReference type="ARBA" id="ARBA00022840"/>
    </source>
</evidence>
<feature type="domain" description="Bacterial transcriptional activator" evidence="3">
    <location>
        <begin position="101"/>
        <end position="233"/>
    </location>
</feature>
<dbReference type="InterPro" id="IPR027417">
    <property type="entry name" value="P-loop_NTPase"/>
</dbReference>
<dbReference type="PANTHER" id="PTHR16305:SF28">
    <property type="entry name" value="GUANYLATE CYCLASE DOMAIN-CONTAINING PROTEIN"/>
    <property type="match status" value="1"/>
</dbReference>
<evidence type="ECO:0000313" key="4">
    <source>
        <dbReference type="EMBL" id="GGL75227.1"/>
    </source>
</evidence>
<proteinExistence type="predicted"/>
<accession>A0ABQ2G557</accession>
<dbReference type="Gene3D" id="1.10.10.10">
    <property type="entry name" value="Winged helix-like DNA-binding domain superfamily/Winged helix DNA-binding domain"/>
    <property type="match status" value="1"/>
</dbReference>
<dbReference type="Gene3D" id="3.40.50.300">
    <property type="entry name" value="P-loop containing nucleotide triphosphate hydrolases"/>
    <property type="match status" value="1"/>
</dbReference>
<dbReference type="RefSeq" id="WP_188969942.1">
    <property type="nucleotide sequence ID" value="NZ_BMOL01000004.1"/>
</dbReference>
<evidence type="ECO:0000256" key="1">
    <source>
        <dbReference type="ARBA" id="ARBA00022741"/>
    </source>
</evidence>
<dbReference type="SUPFAM" id="SSF48452">
    <property type="entry name" value="TPR-like"/>
    <property type="match status" value="3"/>
</dbReference>
<dbReference type="PANTHER" id="PTHR16305">
    <property type="entry name" value="TESTICULAR SOLUBLE ADENYLYL CYCLASE"/>
    <property type="match status" value="1"/>
</dbReference>
<dbReference type="InterPro" id="IPR011990">
    <property type="entry name" value="TPR-like_helical_dom_sf"/>
</dbReference>
<comment type="caution">
    <text evidence="4">The sequence shown here is derived from an EMBL/GenBank/DDBJ whole genome shotgun (WGS) entry which is preliminary data.</text>
</comment>
<dbReference type="InterPro" id="IPR041664">
    <property type="entry name" value="AAA_16"/>
</dbReference>
<gene>
    <name evidence="4" type="ORF">GCM10010840_11680</name>
</gene>
<evidence type="ECO:0000313" key="5">
    <source>
        <dbReference type="Proteomes" id="UP000639973"/>
    </source>
</evidence>
<name>A0ABQ2G557_9DEIO</name>
<dbReference type="InterPro" id="IPR005158">
    <property type="entry name" value="BTAD"/>
</dbReference>
<dbReference type="SUPFAM" id="SSF46894">
    <property type="entry name" value="C-terminal effector domain of the bipartite response regulators"/>
    <property type="match status" value="1"/>
</dbReference>
<organism evidence="4 5">
    <name type="scientific">Deinococcus aerolatus</name>
    <dbReference type="NCBI Taxonomy" id="522487"/>
    <lineage>
        <taxon>Bacteria</taxon>
        <taxon>Thermotogati</taxon>
        <taxon>Deinococcota</taxon>
        <taxon>Deinococci</taxon>
        <taxon>Deinococcales</taxon>
        <taxon>Deinococcaceae</taxon>
        <taxon>Deinococcus</taxon>
    </lineage>
</organism>
<dbReference type="InterPro" id="IPR016032">
    <property type="entry name" value="Sig_transdc_resp-reg_C-effctor"/>
</dbReference>
<dbReference type="InterPro" id="IPR036388">
    <property type="entry name" value="WH-like_DNA-bd_sf"/>
</dbReference>
<dbReference type="SUPFAM" id="SSF52540">
    <property type="entry name" value="P-loop containing nucleoside triphosphate hydrolases"/>
    <property type="match status" value="1"/>
</dbReference>
<keyword evidence="1" id="KW-0547">Nucleotide-binding</keyword>
<dbReference type="EMBL" id="BMOL01000004">
    <property type="protein sequence ID" value="GGL75227.1"/>
    <property type="molecule type" value="Genomic_DNA"/>
</dbReference>
<reference evidence="5" key="1">
    <citation type="journal article" date="2019" name="Int. J. Syst. Evol. Microbiol.">
        <title>The Global Catalogue of Microorganisms (GCM) 10K type strain sequencing project: providing services to taxonomists for standard genome sequencing and annotation.</title>
        <authorList>
            <consortium name="The Broad Institute Genomics Platform"/>
            <consortium name="The Broad Institute Genome Sequencing Center for Infectious Disease"/>
            <person name="Wu L."/>
            <person name="Ma J."/>
        </authorList>
    </citation>
    <scope>NUCLEOTIDE SEQUENCE [LARGE SCALE GENOMIC DNA]</scope>
    <source>
        <strain evidence="5">JCM 15442</strain>
    </source>
</reference>